<evidence type="ECO:0000256" key="5">
    <source>
        <dbReference type="SAM" id="MobiDB-lite"/>
    </source>
</evidence>
<dbReference type="Gene3D" id="3.30.40.10">
    <property type="entry name" value="Zinc/RING finger domain, C3HC4 (zinc finger)"/>
    <property type="match status" value="1"/>
</dbReference>
<dbReference type="Proteomes" id="UP000887575">
    <property type="component" value="Unassembled WGS sequence"/>
</dbReference>
<keyword evidence="2" id="KW-0862">Zinc</keyword>
<feature type="compositionally biased region" description="Low complexity" evidence="5">
    <location>
        <begin position="330"/>
        <end position="360"/>
    </location>
</feature>
<feature type="coiled-coil region" evidence="4">
    <location>
        <begin position="426"/>
        <end position="467"/>
    </location>
</feature>
<dbReference type="SUPFAM" id="SSF57850">
    <property type="entry name" value="RING/U-box"/>
    <property type="match status" value="1"/>
</dbReference>
<feature type="region of interest" description="Disordered" evidence="5">
    <location>
        <begin position="302"/>
        <end position="360"/>
    </location>
</feature>
<feature type="compositionally biased region" description="Low complexity" evidence="5">
    <location>
        <begin position="38"/>
        <end position="52"/>
    </location>
</feature>
<evidence type="ECO:0000256" key="3">
    <source>
        <dbReference type="PROSITE-ProRule" id="PRU00175"/>
    </source>
</evidence>
<dbReference type="GO" id="GO:0008270">
    <property type="term" value="F:zinc ion binding"/>
    <property type="evidence" value="ECO:0007669"/>
    <property type="project" value="UniProtKB-KW"/>
</dbReference>
<dbReference type="Pfam" id="PF13920">
    <property type="entry name" value="zf-C3HC4_3"/>
    <property type="match status" value="1"/>
</dbReference>
<dbReference type="AlphaFoldDB" id="A0AAF3ELU5"/>
<name>A0AAF3ELU5_9BILA</name>
<dbReference type="WBParaSite" id="MBELARI_LOCUS15004">
    <property type="protein sequence ID" value="MBELARI_LOCUS15004"/>
    <property type="gene ID" value="MBELARI_LOCUS15004"/>
</dbReference>
<accession>A0AAF3ELU5</accession>
<evidence type="ECO:0000256" key="1">
    <source>
        <dbReference type="ARBA" id="ARBA00022771"/>
    </source>
</evidence>
<dbReference type="PANTHER" id="PTHR42264">
    <property type="entry name" value="EPHRIN_REC_LIKE DOMAIN-CONTAINING PROTEIN"/>
    <property type="match status" value="1"/>
</dbReference>
<evidence type="ECO:0000313" key="7">
    <source>
        <dbReference type="Proteomes" id="UP000887575"/>
    </source>
</evidence>
<dbReference type="SMART" id="SM00184">
    <property type="entry name" value="RING"/>
    <property type="match status" value="1"/>
</dbReference>
<protein>
    <recommendedName>
        <fullName evidence="6">RING-type domain-containing protein</fullName>
    </recommendedName>
</protein>
<feature type="compositionally biased region" description="Low complexity" evidence="5">
    <location>
        <begin position="584"/>
        <end position="614"/>
    </location>
</feature>
<evidence type="ECO:0000256" key="4">
    <source>
        <dbReference type="SAM" id="Coils"/>
    </source>
</evidence>
<keyword evidence="1 3" id="KW-0479">Metal-binding</keyword>
<feature type="region of interest" description="Disordered" evidence="5">
    <location>
        <begin position="584"/>
        <end position="647"/>
    </location>
</feature>
<feature type="region of interest" description="Disordered" evidence="5">
    <location>
        <begin position="1"/>
        <end position="88"/>
    </location>
</feature>
<feature type="domain" description="RING-type" evidence="6">
    <location>
        <begin position="368"/>
        <end position="407"/>
    </location>
</feature>
<keyword evidence="4" id="KW-0175">Coiled coil</keyword>
<sequence length="740" mass="82766">MGLFSSKEEQPAPSGAAYYQDFGNQPTPRPQPNHHYVAARPARPNPQPQTTRLPGYGQGTGATLGGRTATTTAQPQRPRPTLGQGMRAGTTLGTLSATIHTQASSSRNALDTPRAYNHYDLYGHNTIPQSKPLKDWVSVLGAQRKMAHILDTIEQHSSWSDYRFLMNTSYSDKVQNRYQSSAAALLALGSLNETLELISKYVQFILPTKLVQIGRVAGTPLIKDLDRLQTGIEVEMAGRQMIVEGLDEELLIYGLPFFLLRNNTIRSIWFWKDTARTQCAFMSPEVDFPRDQRTQVVDVWKRARAERNPRPRNEHRNLQRQNRSGSAMPRNRTTANNNDNNGNRSSIPTTMPAAPSSATTQGIEDLSCPICYEDYNADDSKPLNLVPCGHSVCSTCRPRIDHCPTCRSNITGSSVAFTVLGVIEALSKENAELAALRALKETQERELKELKEREEKLKAELEAAKTAPKVEIPIVEAKQGGRPRGQNEQPRDQNNNKNKIFIDQLPKEFTIKGVIEVLFNGGKDLMKHESGRPEVSLRQAGDHQTCVANFTSTEAAERVISKWNGRLMDNCKNLLVRKFIIANNGQPQNQNNRKKNNGNQRRNNQNNQNNQNNPSTSRQGQNGQNQEAGKKNGNSNENTTTTDAERQRRRLRITKIPHGIDEDFIRLLFHGKLIDGAYCEIEILRGKLLIDLVPATEETSCDGRCIITMNTPEAAKKIQTKFCNWTIPGSNNKLGVAYWP</sequence>
<dbReference type="InterPro" id="IPR035979">
    <property type="entry name" value="RBD_domain_sf"/>
</dbReference>
<feature type="compositionally biased region" description="Basic and acidic residues" evidence="5">
    <location>
        <begin position="1"/>
        <end position="10"/>
    </location>
</feature>
<feature type="compositionally biased region" description="Basic and acidic residues" evidence="5">
    <location>
        <begin position="302"/>
        <end position="317"/>
    </location>
</feature>
<keyword evidence="7" id="KW-1185">Reference proteome</keyword>
<feature type="compositionally biased region" description="Polar residues" evidence="5">
    <location>
        <begin position="615"/>
        <end position="642"/>
    </location>
</feature>
<evidence type="ECO:0000259" key="6">
    <source>
        <dbReference type="PROSITE" id="PS50089"/>
    </source>
</evidence>
<dbReference type="GO" id="GO:0003676">
    <property type="term" value="F:nucleic acid binding"/>
    <property type="evidence" value="ECO:0007669"/>
    <property type="project" value="InterPro"/>
</dbReference>
<dbReference type="PROSITE" id="PS50089">
    <property type="entry name" value="ZF_RING_2"/>
    <property type="match status" value="1"/>
</dbReference>
<reference evidence="8" key="1">
    <citation type="submission" date="2024-02" db="UniProtKB">
        <authorList>
            <consortium name="WormBaseParasite"/>
        </authorList>
    </citation>
    <scope>IDENTIFICATION</scope>
</reference>
<feature type="compositionally biased region" description="Low complexity" evidence="5">
    <location>
        <begin position="65"/>
        <end position="81"/>
    </location>
</feature>
<dbReference type="SUPFAM" id="SSF54928">
    <property type="entry name" value="RNA-binding domain, RBD"/>
    <property type="match status" value="2"/>
</dbReference>
<dbReference type="InterPro" id="IPR013083">
    <property type="entry name" value="Znf_RING/FYVE/PHD"/>
</dbReference>
<feature type="compositionally biased region" description="Polar residues" evidence="5">
    <location>
        <begin position="486"/>
        <end position="498"/>
    </location>
</feature>
<keyword evidence="1 3" id="KW-0863">Zinc-finger</keyword>
<organism evidence="7 8">
    <name type="scientific">Mesorhabditis belari</name>
    <dbReference type="NCBI Taxonomy" id="2138241"/>
    <lineage>
        <taxon>Eukaryota</taxon>
        <taxon>Metazoa</taxon>
        <taxon>Ecdysozoa</taxon>
        <taxon>Nematoda</taxon>
        <taxon>Chromadorea</taxon>
        <taxon>Rhabditida</taxon>
        <taxon>Rhabditina</taxon>
        <taxon>Rhabditomorpha</taxon>
        <taxon>Rhabditoidea</taxon>
        <taxon>Rhabditidae</taxon>
        <taxon>Mesorhabditinae</taxon>
        <taxon>Mesorhabditis</taxon>
    </lineage>
</organism>
<feature type="region of interest" description="Disordered" evidence="5">
    <location>
        <begin position="472"/>
        <end position="498"/>
    </location>
</feature>
<evidence type="ECO:0000313" key="8">
    <source>
        <dbReference type="WBParaSite" id="MBELARI_LOCUS15004"/>
    </source>
</evidence>
<dbReference type="InterPro" id="IPR001841">
    <property type="entry name" value="Znf_RING"/>
</dbReference>
<evidence type="ECO:0000256" key="2">
    <source>
        <dbReference type="ARBA" id="ARBA00022833"/>
    </source>
</evidence>
<proteinExistence type="predicted"/>